<evidence type="ECO:0000256" key="1">
    <source>
        <dbReference type="SAM" id="MobiDB-lite"/>
    </source>
</evidence>
<sequence>MKQGQYPSCVYSGTEEQWKEECRKQDIVGDSASGQCEKEKGSSSKKKKKKKGKKGGSSSDSSSDSD</sequence>
<evidence type="ECO:0000313" key="2">
    <source>
        <dbReference type="EMBL" id="CCF32691.1"/>
    </source>
</evidence>
<evidence type="ECO:0000313" key="5">
    <source>
        <dbReference type="Proteomes" id="UP000092177"/>
    </source>
</evidence>
<dbReference type="AlphaFoldDB" id="H1UXJ0"/>
<dbReference type="GeneID" id="28868648"/>
<evidence type="ECO:0000313" key="4">
    <source>
        <dbReference type="Proteomes" id="UP000007174"/>
    </source>
</evidence>
<dbReference type="EMBL" id="CACQ02000504">
    <property type="protein sequence ID" value="CCF32691.1"/>
    <property type="molecule type" value="Genomic_DNA"/>
</dbReference>
<dbReference type="EMBL" id="LTAN01000006">
    <property type="protein sequence ID" value="OBR08046.1"/>
    <property type="molecule type" value="Genomic_DNA"/>
</dbReference>
<feature type="compositionally biased region" description="Low complexity" evidence="1">
    <location>
        <begin position="56"/>
        <end position="66"/>
    </location>
</feature>
<gene>
    <name evidence="2" type="ORF">CH063_05026</name>
    <name evidence="3" type="ORF">CH63R_09567</name>
</gene>
<dbReference type="HOGENOM" id="CLU_2831067_0_0_1"/>
<proteinExistence type="predicted"/>
<protein>
    <submittedName>
        <fullName evidence="2">Uncharacterized protein</fullName>
    </submittedName>
</protein>
<keyword evidence="5" id="KW-1185">Reference proteome</keyword>
<reference evidence="4" key="2">
    <citation type="journal article" date="2012" name="Nat. Genet.">
        <title>Lifestyle transitions in plant pathogenic Colletotrichum fungi deciphered by genome and transcriptome analyses.</title>
        <authorList>
            <person name="O'Connell R.J."/>
            <person name="Thon M.R."/>
            <person name="Hacquard S."/>
            <person name="Amyotte S.G."/>
            <person name="Kleemann J."/>
            <person name="Torres M.F."/>
            <person name="Damm U."/>
            <person name="Buiate E.A."/>
            <person name="Epstein L."/>
            <person name="Alkan N."/>
            <person name="Altmueller J."/>
            <person name="Alvarado-Balderrama L."/>
            <person name="Bauser C.A."/>
            <person name="Becker C."/>
            <person name="Birren B.W."/>
            <person name="Chen Z."/>
            <person name="Choi J."/>
            <person name="Crouch J.A."/>
            <person name="Duvick J.P."/>
            <person name="Farman M.A."/>
            <person name="Gan P."/>
            <person name="Heiman D."/>
            <person name="Henrissat B."/>
            <person name="Howard R.J."/>
            <person name="Kabbage M."/>
            <person name="Koch C."/>
            <person name="Kracher B."/>
            <person name="Kubo Y."/>
            <person name="Law A.D."/>
            <person name="Lebrun M.-H."/>
            <person name="Lee Y.-H."/>
            <person name="Miyara I."/>
            <person name="Moore N."/>
            <person name="Neumann U."/>
            <person name="Nordstroem K."/>
            <person name="Panaccione D.G."/>
            <person name="Panstruga R."/>
            <person name="Place M."/>
            <person name="Proctor R.H."/>
            <person name="Prusky D."/>
            <person name="Rech G."/>
            <person name="Reinhardt R."/>
            <person name="Rollins J.A."/>
            <person name="Rounsley S."/>
            <person name="Schardl C.L."/>
            <person name="Schwartz D.C."/>
            <person name="Shenoy N."/>
            <person name="Shirasu K."/>
            <person name="Sikhakolli U.R."/>
            <person name="Stueber K."/>
            <person name="Sukno S.A."/>
            <person name="Sweigard J.A."/>
            <person name="Takano Y."/>
            <person name="Takahara H."/>
            <person name="Trail F."/>
            <person name="van der Does H.C."/>
            <person name="Voll L.M."/>
            <person name="Will I."/>
            <person name="Young S."/>
            <person name="Zeng Q."/>
            <person name="Zhang J."/>
            <person name="Zhou S."/>
            <person name="Dickman M.B."/>
            <person name="Schulze-Lefert P."/>
            <person name="Ver Loren van Themaat E."/>
            <person name="Ma L.-J."/>
            <person name="Vaillancourt L.J."/>
        </authorList>
    </citation>
    <scope>NUCLEOTIDE SEQUENCE [LARGE SCALE GENOMIC DNA]</scope>
    <source>
        <strain evidence="4">IMI 349063</strain>
    </source>
</reference>
<accession>H1UXJ0</accession>
<dbReference type="Proteomes" id="UP000007174">
    <property type="component" value="Unassembled WGS sequence"/>
</dbReference>
<feature type="region of interest" description="Disordered" evidence="1">
    <location>
        <begin position="27"/>
        <end position="66"/>
    </location>
</feature>
<name>H1UXJ0_COLHI</name>
<organism evidence="2 4">
    <name type="scientific">Colletotrichum higginsianum (strain IMI 349063)</name>
    <name type="common">Crucifer anthracnose fungus</name>
    <dbReference type="NCBI Taxonomy" id="759273"/>
    <lineage>
        <taxon>Eukaryota</taxon>
        <taxon>Fungi</taxon>
        <taxon>Dikarya</taxon>
        <taxon>Ascomycota</taxon>
        <taxon>Pezizomycotina</taxon>
        <taxon>Sordariomycetes</taxon>
        <taxon>Hypocreomycetidae</taxon>
        <taxon>Glomerellales</taxon>
        <taxon>Glomerellaceae</taxon>
        <taxon>Colletotrichum</taxon>
        <taxon>Colletotrichum destructivum species complex</taxon>
    </lineage>
</organism>
<dbReference type="VEuPathDB" id="FungiDB:CH63R_09567"/>
<reference evidence="2" key="1">
    <citation type="submission" date="2011-12" db="EMBL/GenBank/DDBJ databases">
        <title>The genome sequence of Colletotrichum higginsianum IMI 34906.</title>
        <authorList>
            <person name="Ma L.-J."/>
            <person name="O'Connell R."/>
            <person name="van Themaat E.V.L."/>
            <person name="Stueber K."/>
            <person name="Young S.K."/>
            <person name="Zeng Q."/>
            <person name="Gargeya S."/>
            <person name="Fitzgerald M."/>
            <person name="Haas B."/>
            <person name="Abouelleil A."/>
            <person name="Alvarado L."/>
            <person name="Arachchi H.M."/>
            <person name="Berlin A."/>
            <person name="Chapman S.B."/>
            <person name="Gearin G."/>
            <person name="Goldberg J."/>
            <person name="Griggs A."/>
            <person name="Gujja S."/>
            <person name="Hansen M."/>
            <person name="Heiman D."/>
            <person name="Howarth C."/>
            <person name="Larimer J."/>
            <person name="Lui A."/>
            <person name="MacDonald P.J.P."/>
            <person name="McCowen C."/>
            <person name="Montmayeur A."/>
            <person name="Murphy C."/>
            <person name="Neiman D."/>
            <person name="Pearson M."/>
            <person name="Priest M."/>
            <person name="Roberts A."/>
            <person name="Saif S."/>
            <person name="Shea T."/>
            <person name="Sisk P."/>
            <person name="Stolte C."/>
            <person name="Sykes S."/>
            <person name="Wortman J."/>
            <person name="Nusbaum C."/>
            <person name="Birren B."/>
        </authorList>
    </citation>
    <scope>NUCLEOTIDE SEQUENCE [LARGE SCALE GENOMIC DNA]</scope>
    <source>
        <strain evidence="2">IMI 349063</strain>
    </source>
</reference>
<dbReference type="KEGG" id="chig:CH63R_09567"/>
<reference evidence="5" key="4">
    <citation type="journal article" date="2017" name="BMC Genomics">
        <title>Gapless genome assembly of Colletotrichum higginsianum reveals chromosome structure and association of transposable elements with secondary metabolite gene clusters.</title>
        <authorList>
            <person name="Dallery J.-F."/>
            <person name="Lapalu N."/>
            <person name="Zampounis A."/>
            <person name="Pigne S."/>
            <person name="Luyten I."/>
            <person name="Amselem J."/>
            <person name="Wittenberg A.H.J."/>
            <person name="Zhou S."/>
            <person name="de Queiroz M.V."/>
            <person name="Robin G.P."/>
            <person name="Auger A."/>
            <person name="Hainaut M."/>
            <person name="Henrissat B."/>
            <person name="Kim K.-T."/>
            <person name="Lee Y.-H."/>
            <person name="Lespinet O."/>
            <person name="Schwartz D.C."/>
            <person name="Thon M.R."/>
            <person name="O'Connell R.J."/>
        </authorList>
    </citation>
    <scope>NUCLEOTIDE SEQUENCE [LARGE SCALE GENOMIC DNA]</scope>
    <source>
        <strain evidence="5">IMI 349063</strain>
    </source>
</reference>
<reference evidence="3" key="3">
    <citation type="submission" date="2016-02" db="EMBL/GenBank/DDBJ databases">
        <title>Resequencing and annotation of the Colletotrichum higginsianum genome.</title>
        <authorList>
            <person name="O'Connell R."/>
            <person name="Zambounis A."/>
            <person name="Thon M."/>
            <person name="Dallery J.-F."/>
        </authorList>
    </citation>
    <scope>NUCLEOTIDE SEQUENCE [LARGE SCALE GENOMIC DNA]</scope>
    <source>
        <strain evidence="3">IMI 349063</strain>
    </source>
</reference>
<feature type="compositionally biased region" description="Basic residues" evidence="1">
    <location>
        <begin position="43"/>
        <end position="54"/>
    </location>
</feature>
<dbReference type="Proteomes" id="UP000092177">
    <property type="component" value="Chromosome 6"/>
</dbReference>
<dbReference type="RefSeq" id="XP_018156564.1">
    <property type="nucleotide sequence ID" value="XM_018304541.1"/>
</dbReference>
<evidence type="ECO:0000313" key="3">
    <source>
        <dbReference type="EMBL" id="OBR08046.1"/>
    </source>
</evidence>